<keyword evidence="2 6" id="KW-0812">Transmembrane</keyword>
<evidence type="ECO:0000313" key="7">
    <source>
        <dbReference type="EMBL" id="KGN59379.1"/>
    </source>
</evidence>
<dbReference type="Gramene" id="KGN59379">
    <property type="protein sequence ID" value="KGN59379"/>
    <property type="gene ID" value="Csa_3G815430"/>
</dbReference>
<name>A0A0A0LEN4_CUCSA</name>
<dbReference type="EMBL" id="CM002924">
    <property type="protein sequence ID" value="KGN59379.1"/>
    <property type="molecule type" value="Genomic_DNA"/>
</dbReference>
<gene>
    <name evidence="7" type="ORF">Csa_3G815430</name>
</gene>
<organism evidence="7 8">
    <name type="scientific">Cucumis sativus</name>
    <name type="common">Cucumber</name>
    <dbReference type="NCBI Taxonomy" id="3659"/>
    <lineage>
        <taxon>Eukaryota</taxon>
        <taxon>Viridiplantae</taxon>
        <taxon>Streptophyta</taxon>
        <taxon>Embryophyta</taxon>
        <taxon>Tracheophyta</taxon>
        <taxon>Spermatophyta</taxon>
        <taxon>Magnoliopsida</taxon>
        <taxon>eudicotyledons</taxon>
        <taxon>Gunneridae</taxon>
        <taxon>Pentapetalae</taxon>
        <taxon>rosids</taxon>
        <taxon>fabids</taxon>
        <taxon>Cucurbitales</taxon>
        <taxon>Cucurbitaceae</taxon>
        <taxon>Benincaseae</taxon>
        <taxon>Cucumis</taxon>
    </lineage>
</organism>
<sequence>MYNNGFDFGCFRHEKFHINGVFLFLNPTARLFSRLRFVPWHAFEYCSHTSGKQMGSFQSSKPICPSNKHCSEWVKNNMKYCLCGTKDGVSLTLGMISVISWGVAEIPQIVTNYREKSSDGLSLAFLLTWILGDLFNVFGCILEPATLPTQYYMALLYTITTGILFTQAIYYGHIYPQMKYRRRQCKGLVHSEANAQIDARDKAQQSYGSVNVNQVNNDDMSKFNTSKRESASTSPIPLPMLRQNSSTGRELYYMSARSLSRSHTPTSGSFLRQKMTPPYIHNPMQEPLLDGNEPSSAARPPNVKTMLCLVFMLTFFSTLNHHHSAESRFYSVSDNSNKGFVIPVGRKLLQVAGVLQNNVNEGGGGGIGTYLGWAMAVIYMGGRLPQICLNIKRGHVEGLSPLMFIFALIGNSTYVASILVSSTSWSKIKPNLPWLVDAFGCARPGRSGLQKFTGQKLET</sequence>
<dbReference type="OMA" id="NDRLEWI"/>
<reference evidence="7 8" key="3">
    <citation type="journal article" date="2010" name="BMC Genomics">
        <title>Transcriptome sequencing and comparative analysis of cucumber flowers with different sex types.</title>
        <authorList>
            <person name="Guo S."/>
            <person name="Zheng Y."/>
            <person name="Joung J.G."/>
            <person name="Liu S."/>
            <person name="Zhang Z."/>
            <person name="Crasta O.R."/>
            <person name="Sobral B.W."/>
            <person name="Xu Y."/>
            <person name="Huang S."/>
            <person name="Fei Z."/>
        </authorList>
    </citation>
    <scope>NUCLEOTIDE SEQUENCE [LARGE SCALE GENOMIC DNA]</scope>
    <source>
        <strain evidence="8">cv. 9930</strain>
    </source>
</reference>
<feature type="transmembrane region" description="Helical" evidence="6">
    <location>
        <begin position="402"/>
        <end position="425"/>
    </location>
</feature>
<dbReference type="GO" id="GO:0016020">
    <property type="term" value="C:membrane"/>
    <property type="evidence" value="ECO:0000318"/>
    <property type="project" value="GO_Central"/>
</dbReference>
<dbReference type="FunFam" id="1.20.1280.290:FF:000019">
    <property type="entry name" value="PQ-loop repeat family protein / transmembrane family protein"/>
    <property type="match status" value="1"/>
</dbReference>
<dbReference type="InterPro" id="IPR051415">
    <property type="entry name" value="LAAT-1"/>
</dbReference>
<dbReference type="Proteomes" id="UP000029981">
    <property type="component" value="Chromosome 3"/>
</dbReference>
<feature type="region of interest" description="Disordered" evidence="5">
    <location>
        <begin position="218"/>
        <end position="240"/>
    </location>
</feature>
<evidence type="ECO:0000256" key="4">
    <source>
        <dbReference type="ARBA" id="ARBA00023136"/>
    </source>
</evidence>
<proteinExistence type="predicted"/>
<feature type="transmembrane region" description="Helical" evidence="6">
    <location>
        <begin position="151"/>
        <end position="173"/>
    </location>
</feature>
<reference evidence="7 8" key="2">
    <citation type="journal article" date="2009" name="PLoS ONE">
        <title>An integrated genetic and cytogenetic map of the cucumber genome.</title>
        <authorList>
            <person name="Ren Y."/>
            <person name="Zhang Z."/>
            <person name="Liu J."/>
            <person name="Staub J.E."/>
            <person name="Han Y."/>
            <person name="Cheng Z."/>
            <person name="Li X."/>
            <person name="Lu J."/>
            <person name="Miao H."/>
            <person name="Kang H."/>
            <person name="Xie B."/>
            <person name="Gu X."/>
            <person name="Wang X."/>
            <person name="Du Y."/>
            <person name="Jin W."/>
            <person name="Huang S."/>
        </authorList>
    </citation>
    <scope>NUCLEOTIDE SEQUENCE [LARGE SCALE GENOMIC DNA]</scope>
    <source>
        <strain evidence="8">cv. 9930</strain>
    </source>
</reference>
<dbReference type="AlphaFoldDB" id="A0A0A0LEN4"/>
<dbReference type="FunFam" id="1.20.1280.290:FF:000012">
    <property type="entry name" value="Vacuolar membrane PQ loop repeat protein"/>
    <property type="match status" value="1"/>
</dbReference>
<dbReference type="eggNOG" id="KOG2913">
    <property type="taxonomic scope" value="Eukaryota"/>
</dbReference>
<evidence type="ECO:0000256" key="6">
    <source>
        <dbReference type="SAM" id="Phobius"/>
    </source>
</evidence>
<dbReference type="Pfam" id="PF04193">
    <property type="entry name" value="PQ-loop"/>
    <property type="match status" value="2"/>
</dbReference>
<reference evidence="7 8" key="1">
    <citation type="journal article" date="2009" name="Nat. Genet.">
        <title>The genome of the cucumber, Cucumis sativus L.</title>
        <authorList>
            <person name="Huang S."/>
            <person name="Li R."/>
            <person name="Zhang Z."/>
            <person name="Li L."/>
            <person name="Gu X."/>
            <person name="Fan W."/>
            <person name="Lucas W.J."/>
            <person name="Wang X."/>
            <person name="Xie B."/>
            <person name="Ni P."/>
            <person name="Ren Y."/>
            <person name="Zhu H."/>
            <person name="Li J."/>
            <person name="Lin K."/>
            <person name="Jin W."/>
            <person name="Fei Z."/>
            <person name="Li G."/>
            <person name="Staub J."/>
            <person name="Kilian A."/>
            <person name="van der Vossen E.A."/>
            <person name="Wu Y."/>
            <person name="Guo J."/>
            <person name="He J."/>
            <person name="Jia Z."/>
            <person name="Ren Y."/>
            <person name="Tian G."/>
            <person name="Lu Y."/>
            <person name="Ruan J."/>
            <person name="Qian W."/>
            <person name="Wang M."/>
            <person name="Huang Q."/>
            <person name="Li B."/>
            <person name="Xuan Z."/>
            <person name="Cao J."/>
            <person name="Asan"/>
            <person name="Wu Z."/>
            <person name="Zhang J."/>
            <person name="Cai Q."/>
            <person name="Bai Y."/>
            <person name="Zhao B."/>
            <person name="Han Y."/>
            <person name="Li Y."/>
            <person name="Li X."/>
            <person name="Wang S."/>
            <person name="Shi Q."/>
            <person name="Liu S."/>
            <person name="Cho W.K."/>
            <person name="Kim J.Y."/>
            <person name="Xu Y."/>
            <person name="Heller-Uszynska K."/>
            <person name="Miao H."/>
            <person name="Cheng Z."/>
            <person name="Zhang S."/>
            <person name="Wu J."/>
            <person name="Yang Y."/>
            <person name="Kang H."/>
            <person name="Li M."/>
            <person name="Liang H."/>
            <person name="Ren X."/>
            <person name="Shi Z."/>
            <person name="Wen M."/>
            <person name="Jian M."/>
            <person name="Yang H."/>
            <person name="Zhang G."/>
            <person name="Yang Z."/>
            <person name="Chen R."/>
            <person name="Liu S."/>
            <person name="Li J."/>
            <person name="Ma L."/>
            <person name="Liu H."/>
            <person name="Zhou Y."/>
            <person name="Zhao J."/>
            <person name="Fang X."/>
            <person name="Li G."/>
            <person name="Fang L."/>
            <person name="Li Y."/>
            <person name="Liu D."/>
            <person name="Zheng H."/>
            <person name="Zhang Y."/>
            <person name="Qin N."/>
            <person name="Li Z."/>
            <person name="Yang G."/>
            <person name="Yang S."/>
            <person name="Bolund L."/>
            <person name="Kristiansen K."/>
            <person name="Zheng H."/>
            <person name="Li S."/>
            <person name="Zhang X."/>
            <person name="Yang H."/>
            <person name="Wang J."/>
            <person name="Sun R."/>
            <person name="Zhang B."/>
            <person name="Jiang S."/>
            <person name="Wang J."/>
            <person name="Du Y."/>
            <person name="Li S."/>
        </authorList>
    </citation>
    <scope>NUCLEOTIDE SEQUENCE [LARGE SCALE GENOMIC DNA]</scope>
    <source>
        <strain evidence="8">cv. 9930</strain>
    </source>
</reference>
<dbReference type="InterPro" id="IPR006603">
    <property type="entry name" value="PQ-loop_rpt"/>
</dbReference>
<dbReference type="PANTHER" id="PTHR16201">
    <property type="entry name" value="SEVEN TRANSMEMBRANE PROTEIN 1-RELATED"/>
    <property type="match status" value="1"/>
</dbReference>
<evidence type="ECO:0000256" key="2">
    <source>
        <dbReference type="ARBA" id="ARBA00022692"/>
    </source>
</evidence>
<dbReference type="SMART" id="SM00679">
    <property type="entry name" value="CTNS"/>
    <property type="match status" value="2"/>
</dbReference>
<accession>A0A0A0LEN4</accession>
<evidence type="ECO:0000256" key="5">
    <source>
        <dbReference type="SAM" id="MobiDB-lite"/>
    </source>
</evidence>
<evidence type="ECO:0000256" key="3">
    <source>
        <dbReference type="ARBA" id="ARBA00022989"/>
    </source>
</evidence>
<protein>
    <submittedName>
        <fullName evidence="7">Uncharacterized protein</fullName>
    </submittedName>
</protein>
<keyword evidence="4 6" id="KW-0472">Membrane</keyword>
<keyword evidence="8" id="KW-1185">Reference proteome</keyword>
<evidence type="ECO:0000313" key="8">
    <source>
        <dbReference type="Proteomes" id="UP000029981"/>
    </source>
</evidence>
<comment type="subcellular location">
    <subcellularLocation>
        <location evidence="1">Membrane</location>
        <topology evidence="1">Multi-pass membrane protein</topology>
    </subcellularLocation>
</comment>
<dbReference type="Gene3D" id="1.20.1280.290">
    <property type="match status" value="2"/>
</dbReference>
<evidence type="ECO:0000256" key="1">
    <source>
        <dbReference type="ARBA" id="ARBA00004141"/>
    </source>
</evidence>
<dbReference type="PANTHER" id="PTHR16201:SF44">
    <property type="entry name" value="SEVEN TRANSMEMBRANE PROTEIN 1"/>
    <property type="match status" value="1"/>
</dbReference>
<keyword evidence="3 6" id="KW-1133">Transmembrane helix</keyword>
<reference evidence="7 8" key="4">
    <citation type="journal article" date="2011" name="BMC Genomics">
        <title>RNA-Seq improves annotation of protein-coding genes in the cucumber genome.</title>
        <authorList>
            <person name="Li Z."/>
            <person name="Zhang Z."/>
            <person name="Yan P."/>
            <person name="Huang S."/>
            <person name="Fei Z."/>
            <person name="Lin K."/>
        </authorList>
    </citation>
    <scope>NUCLEOTIDE SEQUENCE [LARGE SCALE GENOMIC DNA]</scope>
    <source>
        <strain evidence="8">cv. 9930</strain>
    </source>
</reference>
<feature type="transmembrane region" description="Helical" evidence="6">
    <location>
        <begin position="123"/>
        <end position="145"/>
    </location>
</feature>